<dbReference type="Proteomes" id="UP001630127">
    <property type="component" value="Unassembled WGS sequence"/>
</dbReference>
<evidence type="ECO:0000256" key="2">
    <source>
        <dbReference type="ARBA" id="ARBA00022801"/>
    </source>
</evidence>
<organism evidence="6 7">
    <name type="scientific">Cinchona calisaya</name>
    <dbReference type="NCBI Taxonomy" id="153742"/>
    <lineage>
        <taxon>Eukaryota</taxon>
        <taxon>Viridiplantae</taxon>
        <taxon>Streptophyta</taxon>
        <taxon>Embryophyta</taxon>
        <taxon>Tracheophyta</taxon>
        <taxon>Spermatophyta</taxon>
        <taxon>Magnoliopsida</taxon>
        <taxon>eudicotyledons</taxon>
        <taxon>Gunneridae</taxon>
        <taxon>Pentapetalae</taxon>
        <taxon>asterids</taxon>
        <taxon>lamiids</taxon>
        <taxon>Gentianales</taxon>
        <taxon>Rubiaceae</taxon>
        <taxon>Cinchonoideae</taxon>
        <taxon>Cinchoneae</taxon>
        <taxon>Cinchona</taxon>
    </lineage>
</organism>
<reference evidence="6 7" key="1">
    <citation type="submission" date="2024-11" db="EMBL/GenBank/DDBJ databases">
        <title>A near-complete genome assembly of Cinchona calisaya.</title>
        <authorList>
            <person name="Lian D.C."/>
            <person name="Zhao X.W."/>
            <person name="Wei L."/>
        </authorList>
    </citation>
    <scope>NUCLEOTIDE SEQUENCE [LARGE SCALE GENOMIC DNA]</scope>
    <source>
        <tissue evidence="6">Nenye</tissue>
    </source>
</reference>
<keyword evidence="2 5" id="KW-0378">Hydrolase</keyword>
<dbReference type="Gene3D" id="3.20.20.80">
    <property type="entry name" value="Glycosidases"/>
    <property type="match status" value="1"/>
</dbReference>
<dbReference type="InterPro" id="IPR017853">
    <property type="entry name" value="GH"/>
</dbReference>
<proteinExistence type="inferred from homology"/>
<evidence type="ECO:0000256" key="4">
    <source>
        <dbReference type="RuleBase" id="RU004335"/>
    </source>
</evidence>
<evidence type="ECO:0000256" key="5">
    <source>
        <dbReference type="RuleBase" id="RU004336"/>
    </source>
</evidence>
<dbReference type="InterPro" id="IPR044965">
    <property type="entry name" value="Glyco_hydro_17_plant"/>
</dbReference>
<protein>
    <submittedName>
        <fullName evidence="6">Uncharacterized protein</fullName>
    </submittedName>
</protein>
<evidence type="ECO:0000313" key="7">
    <source>
        <dbReference type="Proteomes" id="UP001630127"/>
    </source>
</evidence>
<dbReference type="InterPro" id="IPR000490">
    <property type="entry name" value="Glyco_hydro_17"/>
</dbReference>
<sequence length="286" mass="31525">MRIYSPIPEVLNALKGSNIELLVDVSFQDIKPLATDKSFAPIWFHNNIHIYWPDVKFKYISVGNEVIPGNEFAPFIGPAIENLHNAIVALGLQDQIKVSTSTHTPLLGISNPPSQGSFRDVAKPFIKPIIDLLVRNNAPLLVNIYPYYGYLGAQGNVPLDFALFRSNGVVVQDGSLGYQNLFDAMLDAYYSALEKEGGGNIEIVVSETGWPSEGNSVSSVEIAGNYYRNLINHIKGGLGTPKRPGKVIETYLFAMFDENVKTGAETEKHFGLFTPSKQPKYALTFN</sequence>
<keyword evidence="7" id="KW-1185">Reference proteome</keyword>
<evidence type="ECO:0000256" key="3">
    <source>
        <dbReference type="ARBA" id="ARBA00023295"/>
    </source>
</evidence>
<name>A0ABD3ABA4_9GENT</name>
<keyword evidence="3 5" id="KW-0326">Glycosidase</keyword>
<dbReference type="GO" id="GO:0016798">
    <property type="term" value="F:hydrolase activity, acting on glycosyl bonds"/>
    <property type="evidence" value="ECO:0007669"/>
    <property type="project" value="UniProtKB-KW"/>
</dbReference>
<dbReference type="Pfam" id="PF00332">
    <property type="entry name" value="Glyco_hydro_17"/>
    <property type="match status" value="1"/>
</dbReference>
<comment type="caution">
    <text evidence="6">The sequence shown here is derived from an EMBL/GenBank/DDBJ whole genome shotgun (WGS) entry which is preliminary data.</text>
</comment>
<dbReference type="SUPFAM" id="SSF51445">
    <property type="entry name" value="(Trans)glycosidases"/>
    <property type="match status" value="1"/>
</dbReference>
<dbReference type="AlphaFoldDB" id="A0ABD3ABA4"/>
<comment type="similarity">
    <text evidence="1 4">Belongs to the glycosyl hydrolase 17 family.</text>
</comment>
<evidence type="ECO:0000256" key="1">
    <source>
        <dbReference type="ARBA" id="ARBA00008773"/>
    </source>
</evidence>
<accession>A0ABD3ABA4</accession>
<gene>
    <name evidence="6" type="ORF">ACH5RR_008326</name>
</gene>
<dbReference type="PANTHER" id="PTHR32227">
    <property type="entry name" value="GLUCAN ENDO-1,3-BETA-GLUCOSIDASE BG1-RELATED-RELATED"/>
    <property type="match status" value="1"/>
</dbReference>
<dbReference type="FunFam" id="3.20.20.80:FF:000010">
    <property type="entry name" value="glucan endo-1,3-beta-glucosidase, basic"/>
    <property type="match status" value="1"/>
</dbReference>
<dbReference type="EMBL" id="JBJUIK010000004">
    <property type="protein sequence ID" value="KAL3529004.1"/>
    <property type="molecule type" value="Genomic_DNA"/>
</dbReference>
<dbReference type="PROSITE" id="PS00587">
    <property type="entry name" value="GLYCOSYL_HYDROL_F17"/>
    <property type="match status" value="1"/>
</dbReference>
<evidence type="ECO:0000313" key="6">
    <source>
        <dbReference type="EMBL" id="KAL3529004.1"/>
    </source>
</evidence>